<feature type="transmembrane region" description="Helical" evidence="2">
    <location>
        <begin position="479"/>
        <end position="498"/>
    </location>
</feature>
<keyword evidence="2" id="KW-1133">Transmembrane helix</keyword>
<feature type="compositionally biased region" description="Polar residues" evidence="1">
    <location>
        <begin position="686"/>
        <end position="716"/>
    </location>
</feature>
<gene>
    <name evidence="4" type="ORF">EIP91_005248</name>
</gene>
<feature type="compositionally biased region" description="Acidic residues" evidence="1">
    <location>
        <begin position="285"/>
        <end position="299"/>
    </location>
</feature>
<dbReference type="Proteomes" id="UP000292702">
    <property type="component" value="Unassembled WGS sequence"/>
</dbReference>
<feature type="transmembrane region" description="Helical" evidence="2">
    <location>
        <begin position="451"/>
        <end position="473"/>
    </location>
</feature>
<dbReference type="PANTHER" id="PTHR40465:SF1">
    <property type="entry name" value="DUF6534 DOMAIN-CONTAINING PROTEIN"/>
    <property type="match status" value="1"/>
</dbReference>
<dbReference type="AlphaFoldDB" id="A0A4R0RZK6"/>
<feature type="transmembrane region" description="Helical" evidence="2">
    <location>
        <begin position="552"/>
        <end position="578"/>
    </location>
</feature>
<feature type="transmembrane region" description="Helical" evidence="2">
    <location>
        <begin position="630"/>
        <end position="648"/>
    </location>
</feature>
<name>A0A4R0RZK6_9APHY</name>
<feature type="compositionally biased region" description="Low complexity" evidence="1">
    <location>
        <begin position="76"/>
        <end position="90"/>
    </location>
</feature>
<feature type="compositionally biased region" description="Low complexity" evidence="1">
    <location>
        <begin position="234"/>
        <end position="244"/>
    </location>
</feature>
<feature type="transmembrane region" description="Helical" evidence="2">
    <location>
        <begin position="510"/>
        <end position="532"/>
    </location>
</feature>
<feature type="region of interest" description="Disordered" evidence="1">
    <location>
        <begin position="234"/>
        <end position="303"/>
    </location>
</feature>
<feature type="transmembrane region" description="Helical" evidence="2">
    <location>
        <begin position="418"/>
        <end position="439"/>
    </location>
</feature>
<dbReference type="PANTHER" id="PTHR40465">
    <property type="entry name" value="CHROMOSOME 1, WHOLE GENOME SHOTGUN SEQUENCE"/>
    <property type="match status" value="1"/>
</dbReference>
<feature type="region of interest" description="Disordered" evidence="1">
    <location>
        <begin position="671"/>
        <end position="722"/>
    </location>
</feature>
<reference evidence="4 5" key="1">
    <citation type="submission" date="2018-11" db="EMBL/GenBank/DDBJ databases">
        <title>Genome assembly of Steccherinum ochraceum LE-BIN_3174, the white-rot fungus of the Steccherinaceae family (The Residual Polyporoid clade, Polyporales, Basidiomycota).</title>
        <authorList>
            <person name="Fedorova T.V."/>
            <person name="Glazunova O.A."/>
            <person name="Landesman E.O."/>
            <person name="Moiseenko K.V."/>
            <person name="Psurtseva N.V."/>
            <person name="Savinova O.S."/>
            <person name="Shakhova N.V."/>
            <person name="Tyazhelova T.V."/>
            <person name="Vasina D.V."/>
        </authorList>
    </citation>
    <scope>NUCLEOTIDE SEQUENCE [LARGE SCALE GENOMIC DNA]</scope>
    <source>
        <strain evidence="4 5">LE-BIN_3174</strain>
    </source>
</reference>
<evidence type="ECO:0000313" key="4">
    <source>
        <dbReference type="EMBL" id="TCD69998.1"/>
    </source>
</evidence>
<organism evidence="4 5">
    <name type="scientific">Steccherinum ochraceum</name>
    <dbReference type="NCBI Taxonomy" id="92696"/>
    <lineage>
        <taxon>Eukaryota</taxon>
        <taxon>Fungi</taxon>
        <taxon>Dikarya</taxon>
        <taxon>Basidiomycota</taxon>
        <taxon>Agaricomycotina</taxon>
        <taxon>Agaricomycetes</taxon>
        <taxon>Polyporales</taxon>
        <taxon>Steccherinaceae</taxon>
        <taxon>Steccherinum</taxon>
    </lineage>
</organism>
<feature type="transmembrane region" description="Helical" evidence="2">
    <location>
        <begin position="590"/>
        <end position="618"/>
    </location>
</feature>
<sequence>MGQSQIPSPSHPVQPHMIAPSHMQRPPPNREQRARQVSVPVIQTSGLGSRPSTAGTIPSQSPVSRTITPQRSARGSPITPSIPTSHSPTSYYVPPTITLPPQAGPSRTTPFNASNQDLRRNNHPSPEVIDLTKFEDGANSDGPRKKRRVDAGTPTDHSQVVFTAHLPSGFSTFGFSNIYIDFVRTRSLDDVQVRDTELIVIKLNVNTEPSHFDINVPSIKFCAVPALGRTADATNAPAPQTATNSVVTQAPPSESSGSVSTAAPVVTEVYAAAGESSQTPATETADVEEEEEGEEEPPRDEDGRVTIVFCLEQAFDEHSTDEALVWCLMCQKRYEWAKGQGKPCPLPEPFKRSDIDLRATPTLAYGMFRSMMVQIVICPALRVIVAAGKLELFLFYSLRPPLDKLSDMEKPPNDATSGIVLLQGFLQYFCLEGIIFGQAVKFWNRSAEDTIYLRSFVATLLVGGSLQTGLTTYKWTRELYNTDFFVNGIICAVCETYLITRCWKVSGRKFWVPLALLPLVVTASVANIYLAVRAADTVGTEPLYMDPLRASNWAFPCWVYVSLVLDLAITVSLSAFLWRTKTGFKHVDKMLYNIIGMVWETAALPCLFMIIAAVLFYGARYSSASRHLDMFFILATSKLYTLGLLRTLNSRKGLRETIQAKTSGRQSLGSWLSNETAVDDEPNEPGRSQSPISTSPPGTESIRPSQTGPSLSTSSPDLDMRERGITVRKVGFVLVN</sequence>
<feature type="domain" description="DUF6534" evidence="3">
    <location>
        <begin position="562"/>
        <end position="652"/>
    </location>
</feature>
<dbReference type="OrthoDB" id="2800782at2759"/>
<feature type="region of interest" description="Disordered" evidence="1">
    <location>
        <begin position="1"/>
        <end position="154"/>
    </location>
</feature>
<feature type="compositionally biased region" description="Polar residues" evidence="1">
    <location>
        <begin position="105"/>
        <end position="116"/>
    </location>
</feature>
<feature type="compositionally biased region" description="Polar residues" evidence="1">
    <location>
        <begin position="41"/>
        <end position="73"/>
    </location>
</feature>
<dbReference type="STRING" id="92696.A0A4R0RZK6"/>
<evidence type="ECO:0000256" key="2">
    <source>
        <dbReference type="SAM" id="Phobius"/>
    </source>
</evidence>
<evidence type="ECO:0000313" key="5">
    <source>
        <dbReference type="Proteomes" id="UP000292702"/>
    </source>
</evidence>
<accession>A0A4R0RZK6</accession>
<evidence type="ECO:0000256" key="1">
    <source>
        <dbReference type="SAM" id="MobiDB-lite"/>
    </source>
</evidence>
<keyword evidence="2" id="KW-0812">Transmembrane</keyword>
<feature type="compositionally biased region" description="Polar residues" evidence="1">
    <location>
        <begin position="245"/>
        <end position="261"/>
    </location>
</feature>
<evidence type="ECO:0000259" key="3">
    <source>
        <dbReference type="Pfam" id="PF20152"/>
    </source>
</evidence>
<comment type="caution">
    <text evidence="4">The sequence shown here is derived from an EMBL/GenBank/DDBJ whole genome shotgun (WGS) entry which is preliminary data.</text>
</comment>
<dbReference type="Pfam" id="PF20152">
    <property type="entry name" value="DUF6534"/>
    <property type="match status" value="1"/>
</dbReference>
<dbReference type="EMBL" id="RWJN01000029">
    <property type="protein sequence ID" value="TCD69998.1"/>
    <property type="molecule type" value="Genomic_DNA"/>
</dbReference>
<dbReference type="InterPro" id="IPR045339">
    <property type="entry name" value="DUF6534"/>
</dbReference>
<feature type="transmembrane region" description="Helical" evidence="2">
    <location>
        <begin position="375"/>
        <end position="398"/>
    </location>
</feature>
<keyword evidence="5" id="KW-1185">Reference proteome</keyword>
<keyword evidence="2" id="KW-0472">Membrane</keyword>
<proteinExistence type="predicted"/>
<protein>
    <recommendedName>
        <fullName evidence="3">DUF6534 domain-containing protein</fullName>
    </recommendedName>
</protein>